<feature type="region of interest" description="Disordered" evidence="1">
    <location>
        <begin position="34"/>
        <end position="60"/>
    </location>
</feature>
<feature type="region of interest" description="Disordered" evidence="1">
    <location>
        <begin position="161"/>
        <end position="210"/>
    </location>
</feature>
<dbReference type="AlphaFoldDB" id="D2VCR0"/>
<evidence type="ECO:0000256" key="1">
    <source>
        <dbReference type="SAM" id="MobiDB-lite"/>
    </source>
</evidence>
<evidence type="ECO:0000313" key="2">
    <source>
        <dbReference type="EMBL" id="EFC45462.1"/>
    </source>
</evidence>
<proteinExistence type="predicted"/>
<protein>
    <submittedName>
        <fullName evidence="2">Predicted protein</fullName>
    </submittedName>
</protein>
<feature type="region of interest" description="Disordered" evidence="1">
    <location>
        <begin position="114"/>
        <end position="146"/>
    </location>
</feature>
<dbReference type="OMA" id="FNENDTI"/>
<evidence type="ECO:0000313" key="3">
    <source>
        <dbReference type="Proteomes" id="UP000006671"/>
    </source>
</evidence>
<dbReference type="InParanoid" id="D2VCR0"/>
<dbReference type="VEuPathDB" id="AmoebaDB:NAEGRDRAFT_66661"/>
<feature type="region of interest" description="Disordered" evidence="1">
    <location>
        <begin position="1"/>
        <end position="22"/>
    </location>
</feature>
<organism evidence="3">
    <name type="scientific">Naegleria gruberi</name>
    <name type="common">Amoeba</name>
    <dbReference type="NCBI Taxonomy" id="5762"/>
    <lineage>
        <taxon>Eukaryota</taxon>
        <taxon>Discoba</taxon>
        <taxon>Heterolobosea</taxon>
        <taxon>Tetramitia</taxon>
        <taxon>Eutetramitia</taxon>
        <taxon>Vahlkampfiidae</taxon>
        <taxon>Naegleria</taxon>
    </lineage>
</organism>
<dbReference type="RefSeq" id="XP_002678206.1">
    <property type="nucleotide sequence ID" value="XM_002678160.1"/>
</dbReference>
<dbReference type="OrthoDB" id="10447158at2759"/>
<gene>
    <name evidence="2" type="ORF">NAEGRDRAFT_66661</name>
</gene>
<name>D2VCR0_NAEGR</name>
<feature type="compositionally biased region" description="Basic residues" evidence="1">
    <location>
        <begin position="49"/>
        <end position="59"/>
    </location>
</feature>
<feature type="compositionally biased region" description="Low complexity" evidence="1">
    <location>
        <begin position="1"/>
        <end position="20"/>
    </location>
</feature>
<reference evidence="2 3" key="1">
    <citation type="journal article" date="2010" name="Cell">
        <title>The genome of Naegleria gruberi illuminates early eukaryotic versatility.</title>
        <authorList>
            <person name="Fritz-Laylin L.K."/>
            <person name="Prochnik S.E."/>
            <person name="Ginger M.L."/>
            <person name="Dacks J.B."/>
            <person name="Carpenter M.L."/>
            <person name="Field M.C."/>
            <person name="Kuo A."/>
            <person name="Paredez A."/>
            <person name="Chapman J."/>
            <person name="Pham J."/>
            <person name="Shu S."/>
            <person name="Neupane R."/>
            <person name="Cipriano M."/>
            <person name="Mancuso J."/>
            <person name="Tu H."/>
            <person name="Salamov A."/>
            <person name="Lindquist E."/>
            <person name="Shapiro H."/>
            <person name="Lucas S."/>
            <person name="Grigoriev I.V."/>
            <person name="Cande W.Z."/>
            <person name="Fulton C."/>
            <person name="Rokhsar D.S."/>
            <person name="Dawson S.C."/>
        </authorList>
    </citation>
    <scope>NUCLEOTIDE SEQUENCE [LARGE SCALE GENOMIC DNA]</scope>
    <source>
        <strain evidence="2 3">NEG-M</strain>
    </source>
</reference>
<dbReference type="Proteomes" id="UP000006671">
    <property type="component" value="Unassembled WGS sequence"/>
</dbReference>
<dbReference type="GeneID" id="8852937"/>
<feature type="compositionally biased region" description="Low complexity" evidence="1">
    <location>
        <begin position="127"/>
        <end position="141"/>
    </location>
</feature>
<dbReference type="EMBL" id="GG738863">
    <property type="protein sequence ID" value="EFC45462.1"/>
    <property type="molecule type" value="Genomic_DNA"/>
</dbReference>
<dbReference type="KEGG" id="ngr:NAEGRDRAFT_66661"/>
<feature type="compositionally biased region" description="Polar residues" evidence="1">
    <location>
        <begin position="161"/>
        <end position="184"/>
    </location>
</feature>
<keyword evidence="3" id="KW-1185">Reference proteome</keyword>
<accession>D2VCR0</accession>
<sequence length="370" mass="42139">MSSRTSSSYSLSSSGGNLSGQQRTTIGSILSAATALGNNNGSSGDSKKKFISKYQHTRHNIKETNKQNNLEELQKKKMSLEVLQSGFKKMSNMKSNMYNQMVHELDEDDLYSTYKPQVPTKQPPSLPTSSNNSSNSSPQKPNNRERSRKFLESLEILKNKLPNNAKQQTAQSPATNLSNISNISDGEEDEYEHMEPLDNSHNGSSSDFDEDDADLEKELEQEIASLDEQIYGAGIDLRGSNSFSKHIDNSYNSFNFDEPERQVNLIPEKTITITPHKELDNSLSKDEIELSKLDRLKELIEYRKELDRREALIDKLVFGLKKETQIHQYKLREMEKFCKEFSWSDDNILEDIKKNLFNENDTISLGTDED</sequence>